<feature type="compositionally biased region" description="Polar residues" evidence="1">
    <location>
        <begin position="45"/>
        <end position="60"/>
    </location>
</feature>
<evidence type="ECO:0000313" key="2">
    <source>
        <dbReference type="EMBL" id="JAT70012.1"/>
    </source>
</evidence>
<organism evidence="2">
    <name type="scientific">Auxenochlorella protothecoides</name>
    <name type="common">Green microalga</name>
    <name type="synonym">Chlorella protothecoides</name>
    <dbReference type="NCBI Taxonomy" id="3075"/>
    <lineage>
        <taxon>Eukaryota</taxon>
        <taxon>Viridiplantae</taxon>
        <taxon>Chlorophyta</taxon>
        <taxon>core chlorophytes</taxon>
        <taxon>Trebouxiophyceae</taxon>
        <taxon>Chlorellales</taxon>
        <taxon>Chlorellaceae</taxon>
        <taxon>Auxenochlorella</taxon>
    </lineage>
</organism>
<protein>
    <submittedName>
        <fullName evidence="2">Uncharacterized protein</fullName>
    </submittedName>
</protein>
<feature type="region of interest" description="Disordered" evidence="1">
    <location>
        <begin position="32"/>
        <end position="84"/>
    </location>
</feature>
<reference evidence="2" key="1">
    <citation type="submission" date="2015-08" db="EMBL/GenBank/DDBJ databases">
        <authorList>
            <person name="Babu N.S."/>
            <person name="Beckwith C.J."/>
            <person name="Beseler K.G."/>
            <person name="Brison A."/>
            <person name="Carone J.V."/>
            <person name="Caskin T.P."/>
            <person name="Diamond M."/>
            <person name="Durham M.E."/>
            <person name="Foxe J.M."/>
            <person name="Go M."/>
            <person name="Henderson B.A."/>
            <person name="Jones I.B."/>
            <person name="McGettigan J.A."/>
            <person name="Micheletti S.J."/>
            <person name="Nasrallah M.E."/>
            <person name="Ortiz D."/>
            <person name="Piller C.R."/>
            <person name="Privatt S.R."/>
            <person name="Schneider S.L."/>
            <person name="Sharp S."/>
            <person name="Smith T.C."/>
            <person name="Stanton J.D."/>
            <person name="Ullery H.E."/>
            <person name="Wilson R.J."/>
            <person name="Serrano M.G."/>
            <person name="Buck G."/>
            <person name="Lee V."/>
            <person name="Wang Y."/>
            <person name="Carvalho R."/>
            <person name="Voegtly L."/>
            <person name="Shi R."/>
            <person name="Duckworth R."/>
            <person name="Johnson A."/>
            <person name="Loviza R."/>
            <person name="Walstead R."/>
            <person name="Shah Z."/>
            <person name="Kiflezghi M."/>
            <person name="Wade K."/>
            <person name="Ball S.L."/>
            <person name="Bradley K.W."/>
            <person name="Asai D.J."/>
            <person name="Bowman C.A."/>
            <person name="Russell D.A."/>
            <person name="Pope W.H."/>
            <person name="Jacobs-Sera D."/>
            <person name="Hendrix R.W."/>
            <person name="Hatfull G.F."/>
        </authorList>
    </citation>
    <scope>NUCLEOTIDE SEQUENCE</scope>
</reference>
<feature type="non-terminal residue" evidence="2">
    <location>
        <position position="1"/>
    </location>
</feature>
<sequence length="247" mass="26656">SKAQGVKIGSIMSVSVKERLTRVQRYLQPEVPGLEDRASPGCPISQRSMTTIESRTNSSKYRADTKATAQPPVKSLGDTPPRYARPCMAVPVRLSLYTSQPTATPSQLRSWRLTGQDKPRFARPAQEPAHPSTGVPANVGPGAAGGFAHASPQGQEAPRGREEWLPQAQAHPGGWQYRLQVPRGAKMHVDLVGKTLRVTADTRVGGKDGGKGQQSSLAWELPAGADPRHVQALMKGNILGIWVRRLP</sequence>
<evidence type="ECO:0000256" key="1">
    <source>
        <dbReference type="SAM" id="MobiDB-lite"/>
    </source>
</evidence>
<dbReference type="EMBL" id="GDKF01008610">
    <property type="protein sequence ID" value="JAT70012.1"/>
    <property type="molecule type" value="Transcribed_RNA"/>
</dbReference>
<proteinExistence type="predicted"/>
<accession>A0A1D1ZST9</accession>
<dbReference type="AlphaFoldDB" id="A0A1D1ZST9"/>
<gene>
    <name evidence="2" type="ORF">g.406</name>
</gene>
<name>A0A1D1ZST9_AUXPR</name>
<feature type="region of interest" description="Disordered" evidence="1">
    <location>
        <begin position="118"/>
        <end position="161"/>
    </location>
</feature>